<sequence length="511" mass="54539">MMTDHPLFEAQGIEKAFPGVRALKGVDITLAGGSIHALLGENGAGKSTLIKIITGVHQPTAGTLRVDGEAVRFAGTRDAIARGIGVVHQERNLFPRFSVAENIHLEQIGASYFKPIDYAELNRKARQWLEPLELDVDPAMPVSELSVAKMQLVEIAKALSLQSRVLLLDEPTASLTASETDRLFAILRRLRDAGTSLLFVSHKLEEVQEICDRVTVLRDGENACDSRAMAGVTRGDLVEMMIGRAESAASGRRRAADGAPEMLGLQKVATELGHRDIDLSVRAGEIVGLYGLVGAGRTELAKAILGKFAITGGETRVAGEAVRIGSVAEAIHRHGIGYVSEDRKSEGLILQHSVLSNAGIPVWRRLAGAMGLLGDGKVRDAVLPYLEKLEVKTPSLAQSAGNLSGGNQQKISVAKWLAAGVRILIVDEPSVGIDIKTKAYLHDLLRDLADGGTAVLIITSDMPEMIALADRIAVMDGYTITGVVGNTGSYPEMSRRIMDLIHGPDAAARTA</sequence>
<dbReference type="PANTHER" id="PTHR43790">
    <property type="entry name" value="CARBOHYDRATE TRANSPORT ATP-BINDING PROTEIN MG119-RELATED"/>
    <property type="match status" value="1"/>
</dbReference>
<dbReference type="InterPro" id="IPR017871">
    <property type="entry name" value="ABC_transporter-like_CS"/>
</dbReference>
<protein>
    <submittedName>
        <fullName evidence="11">Ribose transport system ATP-binding protein</fullName>
    </submittedName>
</protein>
<gene>
    <name evidence="11" type="ORF">LX81_01708</name>
</gene>
<comment type="subcellular location">
    <subcellularLocation>
        <location evidence="1">Cell membrane</location>
        <topology evidence="1">Peripheral membrane protein</topology>
    </subcellularLocation>
</comment>
<evidence type="ECO:0000256" key="9">
    <source>
        <dbReference type="ARBA" id="ARBA00023136"/>
    </source>
</evidence>
<dbReference type="GO" id="GO:0016887">
    <property type="term" value="F:ATP hydrolysis activity"/>
    <property type="evidence" value="ECO:0007669"/>
    <property type="project" value="InterPro"/>
</dbReference>
<evidence type="ECO:0000313" key="11">
    <source>
        <dbReference type="EMBL" id="PZX17077.1"/>
    </source>
</evidence>
<dbReference type="GO" id="GO:0005524">
    <property type="term" value="F:ATP binding"/>
    <property type="evidence" value="ECO:0007669"/>
    <property type="project" value="UniProtKB-KW"/>
</dbReference>
<keyword evidence="5" id="KW-0677">Repeat</keyword>
<dbReference type="InterPro" id="IPR003593">
    <property type="entry name" value="AAA+_ATPase"/>
</dbReference>
<dbReference type="InterPro" id="IPR050107">
    <property type="entry name" value="ABC_carbohydrate_import_ATPase"/>
</dbReference>
<dbReference type="EMBL" id="QKZL01000005">
    <property type="protein sequence ID" value="PZX17077.1"/>
    <property type="molecule type" value="Genomic_DNA"/>
</dbReference>
<organism evidence="11 12">
    <name type="scientific">Palleronia aestuarii</name>
    <dbReference type="NCBI Taxonomy" id="568105"/>
    <lineage>
        <taxon>Bacteria</taxon>
        <taxon>Pseudomonadati</taxon>
        <taxon>Pseudomonadota</taxon>
        <taxon>Alphaproteobacteria</taxon>
        <taxon>Rhodobacterales</taxon>
        <taxon>Roseobacteraceae</taxon>
        <taxon>Palleronia</taxon>
    </lineage>
</organism>
<keyword evidence="6" id="KW-0547">Nucleotide-binding</keyword>
<keyword evidence="2" id="KW-0813">Transport</keyword>
<dbReference type="InterPro" id="IPR027417">
    <property type="entry name" value="P-loop_NTPase"/>
</dbReference>
<feature type="domain" description="ABC transporter" evidence="10">
    <location>
        <begin position="8"/>
        <end position="244"/>
    </location>
</feature>
<dbReference type="PANTHER" id="PTHR43790:SF9">
    <property type="entry name" value="GALACTOFURANOSE TRANSPORTER ATP-BINDING PROTEIN YTFR"/>
    <property type="match status" value="1"/>
</dbReference>
<dbReference type="Pfam" id="PF00005">
    <property type="entry name" value="ABC_tran"/>
    <property type="match status" value="2"/>
</dbReference>
<evidence type="ECO:0000259" key="10">
    <source>
        <dbReference type="PROSITE" id="PS50893"/>
    </source>
</evidence>
<name>A0A2W7NFX4_9RHOB</name>
<dbReference type="SUPFAM" id="SSF52540">
    <property type="entry name" value="P-loop containing nucleoside triphosphate hydrolases"/>
    <property type="match status" value="2"/>
</dbReference>
<dbReference type="PROSITE" id="PS00211">
    <property type="entry name" value="ABC_TRANSPORTER_1"/>
    <property type="match status" value="1"/>
</dbReference>
<dbReference type="FunFam" id="3.40.50.300:FF:000127">
    <property type="entry name" value="Ribose import ATP-binding protein RbsA"/>
    <property type="match status" value="1"/>
</dbReference>
<keyword evidence="8" id="KW-1278">Translocase</keyword>
<dbReference type="SMART" id="SM00382">
    <property type="entry name" value="AAA"/>
    <property type="match status" value="2"/>
</dbReference>
<evidence type="ECO:0000256" key="6">
    <source>
        <dbReference type="ARBA" id="ARBA00022741"/>
    </source>
</evidence>
<keyword evidence="12" id="KW-1185">Reference proteome</keyword>
<dbReference type="InterPro" id="IPR003439">
    <property type="entry name" value="ABC_transporter-like_ATP-bd"/>
</dbReference>
<dbReference type="GO" id="GO:0005886">
    <property type="term" value="C:plasma membrane"/>
    <property type="evidence" value="ECO:0007669"/>
    <property type="project" value="UniProtKB-SubCell"/>
</dbReference>
<keyword evidence="7 11" id="KW-0067">ATP-binding</keyword>
<dbReference type="Proteomes" id="UP000248916">
    <property type="component" value="Unassembled WGS sequence"/>
</dbReference>
<accession>A0A2W7NFX4</accession>
<evidence type="ECO:0000256" key="8">
    <source>
        <dbReference type="ARBA" id="ARBA00022967"/>
    </source>
</evidence>
<evidence type="ECO:0000313" key="12">
    <source>
        <dbReference type="Proteomes" id="UP000248916"/>
    </source>
</evidence>
<evidence type="ECO:0000256" key="2">
    <source>
        <dbReference type="ARBA" id="ARBA00022448"/>
    </source>
</evidence>
<keyword evidence="4" id="KW-0762">Sugar transport</keyword>
<proteinExistence type="predicted"/>
<keyword evidence="9" id="KW-0472">Membrane</keyword>
<comment type="caution">
    <text evidence="11">The sequence shown here is derived from an EMBL/GenBank/DDBJ whole genome shotgun (WGS) entry which is preliminary data.</text>
</comment>
<evidence type="ECO:0000256" key="5">
    <source>
        <dbReference type="ARBA" id="ARBA00022737"/>
    </source>
</evidence>
<evidence type="ECO:0000256" key="4">
    <source>
        <dbReference type="ARBA" id="ARBA00022597"/>
    </source>
</evidence>
<evidence type="ECO:0000256" key="7">
    <source>
        <dbReference type="ARBA" id="ARBA00022840"/>
    </source>
</evidence>
<keyword evidence="3" id="KW-1003">Cell membrane</keyword>
<evidence type="ECO:0000256" key="3">
    <source>
        <dbReference type="ARBA" id="ARBA00022475"/>
    </source>
</evidence>
<feature type="domain" description="ABC transporter" evidence="10">
    <location>
        <begin position="253"/>
        <end position="502"/>
    </location>
</feature>
<dbReference type="CDD" id="cd03216">
    <property type="entry name" value="ABC_Carb_Monos_I"/>
    <property type="match status" value="1"/>
</dbReference>
<reference evidence="11 12" key="1">
    <citation type="submission" date="2018-06" db="EMBL/GenBank/DDBJ databases">
        <title>Genomic Encyclopedia of Archaeal and Bacterial Type Strains, Phase II (KMG-II): from individual species to whole genera.</title>
        <authorList>
            <person name="Goeker M."/>
        </authorList>
    </citation>
    <scope>NUCLEOTIDE SEQUENCE [LARGE SCALE GENOMIC DNA]</scope>
    <source>
        <strain evidence="11 12">DSM 22009</strain>
    </source>
</reference>
<dbReference type="CDD" id="cd03215">
    <property type="entry name" value="ABC_Carb_Monos_II"/>
    <property type="match status" value="1"/>
</dbReference>
<dbReference type="Gene3D" id="3.40.50.300">
    <property type="entry name" value="P-loop containing nucleotide triphosphate hydrolases"/>
    <property type="match status" value="2"/>
</dbReference>
<dbReference type="PROSITE" id="PS50893">
    <property type="entry name" value="ABC_TRANSPORTER_2"/>
    <property type="match status" value="2"/>
</dbReference>
<dbReference type="AlphaFoldDB" id="A0A2W7NFX4"/>
<evidence type="ECO:0000256" key="1">
    <source>
        <dbReference type="ARBA" id="ARBA00004202"/>
    </source>
</evidence>